<comment type="similarity">
    <text evidence="1">Belongs to the plant acyltransferase family.</text>
</comment>
<dbReference type="EMBL" id="CM029052">
    <property type="protein sequence ID" value="KAG2557479.1"/>
    <property type="molecule type" value="Genomic_DNA"/>
</dbReference>
<keyword evidence="2" id="KW-0808">Transferase</keyword>
<evidence type="ECO:0000256" key="1">
    <source>
        <dbReference type="ARBA" id="ARBA00009861"/>
    </source>
</evidence>
<keyword evidence="3" id="KW-0012">Acyltransferase</keyword>
<name>A0A8T0P9Z3_PANVG</name>
<dbReference type="Gene3D" id="3.30.559.10">
    <property type="entry name" value="Chloramphenicol acetyltransferase-like domain"/>
    <property type="match status" value="2"/>
</dbReference>
<dbReference type="InterPro" id="IPR023213">
    <property type="entry name" value="CAT-like_dom_sf"/>
</dbReference>
<sequence length="433" mass="46424">MASIKACNDWHVRVVSRRLVKASDTSIKHHVVTVSNLDIIARILQVSMFCVYAKPPAGEFDAVVAAFEAGLPSFLNHFFPLAGRIAMDNTSSGVPVVHCSNQGAELVVGEAGVMLRSLDYGAMGPSLQKIELPYGEDMALSVQVVSFACGGFTVAWRTNHVVVDGCALSSLVSAWSAFTRSGGTLPAAVRRPNYDRSIFRPRSPPSYSASLDAAFTPLDARCQVNCLTADHSSAASRGGERATRVQAVSAYLWKALAGVVGTADSSCRMGWWVNGRRRLTAPELRAAVRNYFGNVITFVGGEASVQEVLRMPLPDVAAMVRDAITAPAYDEHFLELVDWVEEHKTEQPIPTASIGLGSPTVIVTAFTSFPINTDFGFGQAVMAVPTSVRTVRLCSGFVQILAAALESDEPRVFKPLTADKLGLFAPQVGCSRL</sequence>
<evidence type="ECO:0000256" key="3">
    <source>
        <dbReference type="ARBA" id="ARBA00023315"/>
    </source>
</evidence>
<gene>
    <name evidence="4" type="ORF">PVAP13_8NG233300</name>
</gene>
<dbReference type="PANTHER" id="PTHR31642">
    <property type="entry name" value="TRICHOTHECENE 3-O-ACETYLTRANSFERASE"/>
    <property type="match status" value="1"/>
</dbReference>
<dbReference type="AlphaFoldDB" id="A0A8T0P9Z3"/>
<comment type="caution">
    <text evidence="4">The sequence shown here is derived from an EMBL/GenBank/DDBJ whole genome shotgun (WGS) entry which is preliminary data.</text>
</comment>
<organism evidence="4 5">
    <name type="scientific">Panicum virgatum</name>
    <name type="common">Blackwell switchgrass</name>
    <dbReference type="NCBI Taxonomy" id="38727"/>
    <lineage>
        <taxon>Eukaryota</taxon>
        <taxon>Viridiplantae</taxon>
        <taxon>Streptophyta</taxon>
        <taxon>Embryophyta</taxon>
        <taxon>Tracheophyta</taxon>
        <taxon>Spermatophyta</taxon>
        <taxon>Magnoliopsida</taxon>
        <taxon>Liliopsida</taxon>
        <taxon>Poales</taxon>
        <taxon>Poaceae</taxon>
        <taxon>PACMAD clade</taxon>
        <taxon>Panicoideae</taxon>
        <taxon>Panicodae</taxon>
        <taxon>Paniceae</taxon>
        <taxon>Panicinae</taxon>
        <taxon>Panicum</taxon>
        <taxon>Panicum sect. Hiantes</taxon>
    </lineage>
</organism>
<accession>A0A8T0P9Z3</accession>
<evidence type="ECO:0000256" key="2">
    <source>
        <dbReference type="ARBA" id="ARBA00022679"/>
    </source>
</evidence>
<evidence type="ECO:0000313" key="4">
    <source>
        <dbReference type="EMBL" id="KAG2557479.1"/>
    </source>
</evidence>
<dbReference type="InterPro" id="IPR050317">
    <property type="entry name" value="Plant_Fungal_Acyltransferase"/>
</dbReference>
<proteinExistence type="inferred from homology"/>
<reference evidence="4" key="1">
    <citation type="submission" date="2020-05" db="EMBL/GenBank/DDBJ databases">
        <title>WGS assembly of Panicum virgatum.</title>
        <authorList>
            <person name="Lovell J.T."/>
            <person name="Jenkins J."/>
            <person name="Shu S."/>
            <person name="Juenger T.E."/>
            <person name="Schmutz J."/>
        </authorList>
    </citation>
    <scope>NUCLEOTIDE SEQUENCE</scope>
    <source>
        <strain evidence="4">AP13</strain>
    </source>
</reference>
<evidence type="ECO:0000313" key="5">
    <source>
        <dbReference type="Proteomes" id="UP000823388"/>
    </source>
</evidence>
<keyword evidence="5" id="KW-1185">Reference proteome</keyword>
<dbReference type="Proteomes" id="UP000823388">
    <property type="component" value="Chromosome 8N"/>
</dbReference>
<dbReference type="GO" id="GO:0016747">
    <property type="term" value="F:acyltransferase activity, transferring groups other than amino-acyl groups"/>
    <property type="evidence" value="ECO:0007669"/>
    <property type="project" value="TreeGrafter"/>
</dbReference>
<protein>
    <submittedName>
        <fullName evidence="4">Uncharacterized protein</fullName>
    </submittedName>
</protein>
<dbReference type="Pfam" id="PF02458">
    <property type="entry name" value="Transferase"/>
    <property type="match status" value="1"/>
</dbReference>
<dbReference type="PANTHER" id="PTHR31642:SF160">
    <property type="entry name" value="HXXXD-TYPE ACYL-TRANSFERASE FAMILY PROTEIN"/>
    <property type="match status" value="1"/>
</dbReference>